<evidence type="ECO:0000313" key="3">
    <source>
        <dbReference type="EMBL" id="CDQ08581.1"/>
    </source>
</evidence>
<dbReference type="InterPro" id="IPR038673">
    <property type="entry name" value="OprB_sf"/>
</dbReference>
<comment type="similarity">
    <text evidence="1 2">Belongs to the OprB family.</text>
</comment>
<dbReference type="EMBL" id="LT841305">
    <property type="protein sequence ID" value="SMH66784.1"/>
    <property type="molecule type" value="Genomic_DNA"/>
</dbReference>
<dbReference type="GO" id="GO:0015288">
    <property type="term" value="F:porin activity"/>
    <property type="evidence" value="ECO:0007669"/>
    <property type="project" value="InterPro"/>
</dbReference>
<dbReference type="Gene3D" id="2.40.160.180">
    <property type="entry name" value="Carbohydrate-selective porin OprB"/>
    <property type="match status" value="1"/>
</dbReference>
<evidence type="ECO:0000313" key="4">
    <source>
        <dbReference type="EMBL" id="SMH66784.1"/>
    </source>
</evidence>
<reference evidence="4 5" key="3">
    <citation type="submission" date="2017-03" db="EMBL/GenBank/DDBJ databases">
        <authorList>
            <person name="Regsiter A."/>
            <person name="William W."/>
        </authorList>
    </citation>
    <scope>NUCLEOTIDE SEQUENCE [LARGE SCALE GENOMIC DNA]</scope>
    <source>
        <strain evidence="4">PRJEB5721</strain>
    </source>
</reference>
<gene>
    <name evidence="3" type="ORF">AFERRI_100016</name>
    <name evidence="4" type="ORF">AFERRI_40133</name>
</gene>
<dbReference type="AlphaFoldDB" id="A0A060UJN1"/>
<protein>
    <submittedName>
        <fullName evidence="3">Carbohydrate-selective porin OprB</fullName>
    </submittedName>
</protein>
<dbReference type="GO" id="GO:0016020">
    <property type="term" value="C:membrane"/>
    <property type="evidence" value="ECO:0007669"/>
    <property type="project" value="InterPro"/>
</dbReference>
<evidence type="ECO:0000256" key="2">
    <source>
        <dbReference type="RuleBase" id="RU363072"/>
    </source>
</evidence>
<dbReference type="RefSeq" id="WP_035190620.1">
    <property type="nucleotide sequence ID" value="NZ_CCCS020000002.1"/>
</dbReference>
<feature type="signal peptide" evidence="2">
    <location>
        <begin position="1"/>
        <end position="23"/>
    </location>
</feature>
<dbReference type="InterPro" id="IPR052932">
    <property type="entry name" value="OprB_Porin"/>
</dbReference>
<dbReference type="GO" id="GO:0008643">
    <property type="term" value="P:carbohydrate transport"/>
    <property type="evidence" value="ECO:0007669"/>
    <property type="project" value="InterPro"/>
</dbReference>
<keyword evidence="2" id="KW-0732">Signal</keyword>
<dbReference type="Proteomes" id="UP000193925">
    <property type="component" value="Chromosome AFERRI"/>
</dbReference>
<dbReference type="PANTHER" id="PTHR37944">
    <property type="entry name" value="PORIN B"/>
    <property type="match status" value="1"/>
</dbReference>
<keyword evidence="5" id="KW-1185">Reference proteome</keyword>
<dbReference type="InterPro" id="IPR007049">
    <property type="entry name" value="Carb-sel_porin_OprB"/>
</dbReference>
<reference evidence="3" key="2">
    <citation type="submission" date="2014-07" db="EMBL/GenBank/DDBJ databases">
        <title>Initial genome analysis of the psychrotolerant acidophile Acidithiobacillus ferrivorans CF27: insights into iron and sulfur oxidation pathways and into biofilm formation.</title>
        <authorList>
            <person name="Talla E."/>
            <person name="Hedrich S."/>
            <person name="Mangenot S."/>
            <person name="Ji B."/>
            <person name="Johnson D.B."/>
            <person name="Barbe V."/>
            <person name="Bonnefoy V."/>
        </authorList>
    </citation>
    <scope>NUCLEOTIDE SEQUENCE [LARGE SCALE GENOMIC DNA]</scope>
    <source>
        <strain evidence="3">CF27</strain>
    </source>
</reference>
<name>A0A060UJN1_9PROT</name>
<dbReference type="Pfam" id="PF04966">
    <property type="entry name" value="OprB"/>
    <property type="match status" value="1"/>
</dbReference>
<accession>A0A060UJN1</accession>
<evidence type="ECO:0000313" key="5">
    <source>
        <dbReference type="Proteomes" id="UP000193925"/>
    </source>
</evidence>
<organism evidence="3">
    <name type="scientific">Acidithiobacillus ferrivorans</name>
    <dbReference type="NCBI Taxonomy" id="160808"/>
    <lineage>
        <taxon>Bacteria</taxon>
        <taxon>Pseudomonadati</taxon>
        <taxon>Pseudomonadota</taxon>
        <taxon>Acidithiobacillia</taxon>
        <taxon>Acidithiobacillales</taxon>
        <taxon>Acidithiobacillaceae</taxon>
        <taxon>Acidithiobacillus</taxon>
    </lineage>
</organism>
<dbReference type="PANTHER" id="PTHR37944:SF1">
    <property type="entry name" value="PORIN B"/>
    <property type="match status" value="1"/>
</dbReference>
<dbReference type="EMBL" id="CCCS020000002">
    <property type="protein sequence ID" value="CDQ08581.1"/>
    <property type="molecule type" value="Genomic_DNA"/>
</dbReference>
<feature type="chain" id="PRO_5007227194" evidence="2">
    <location>
        <begin position="24"/>
        <end position="374"/>
    </location>
</feature>
<proteinExistence type="inferred from homology"/>
<evidence type="ECO:0000256" key="1">
    <source>
        <dbReference type="ARBA" id="ARBA00008769"/>
    </source>
</evidence>
<sequence length="374" mass="40307">MRCLYLWVIIALFLMTTCPSAHADEAVATQSFWAGLSTKAKFQEEVVSNLVGGLASGSVGNALFIGGFSWDSERAGEWHGGKVVINFLAVDTGNPEAYVGDIQGVSNLTTVDSLMRLYRLYYRQRWGWVTERLGLLNANDYFDNAGVACDLLNASFGIVPVLSQNLQGMPTYPFSSLGSMVALGGGDTTLQAGVFGADAVHPWQQPFSQGVLMMLELDHSGALDDGRYTVKMGVLRNRQKESMAARLGPNMIGFYGIGEYRWKADSLHWGAFLQGGGAPKPINLVPWYVGGGLQVAGLFSGDRNDALSLGFSRASLRGLPHAETSYELTSVFGVIPGIHLQPDIQVVVHPGGYLPTALVGIMRLEVNFADLFGS</sequence>
<reference evidence="3" key="1">
    <citation type="submission" date="2014-03" db="EMBL/GenBank/DDBJ databases">
        <authorList>
            <person name="Genoscope - CEA"/>
        </authorList>
    </citation>
    <scope>NUCLEOTIDE SEQUENCE [LARGE SCALE GENOMIC DNA]</scope>
    <source>
        <strain evidence="3">CF27</strain>
    </source>
</reference>